<gene>
    <name evidence="1" type="ORF">CKAH01_12948</name>
</gene>
<keyword evidence="2" id="KW-1185">Reference proteome</keyword>
<dbReference type="AlphaFoldDB" id="A0AAD9YPX5"/>
<evidence type="ECO:0000313" key="2">
    <source>
        <dbReference type="Proteomes" id="UP001281614"/>
    </source>
</evidence>
<name>A0AAD9YPX5_COLKA</name>
<comment type="caution">
    <text evidence="1">The sequence shown here is derived from an EMBL/GenBank/DDBJ whole genome shotgun (WGS) entry which is preliminary data.</text>
</comment>
<proteinExistence type="predicted"/>
<reference evidence="1" key="1">
    <citation type="submission" date="2023-02" db="EMBL/GenBank/DDBJ databases">
        <title>Colletotrichum kahawae CIFC_Que2 genome sequencing and assembly.</title>
        <authorList>
            <person name="Baroncelli R."/>
        </authorList>
    </citation>
    <scope>NUCLEOTIDE SEQUENCE</scope>
    <source>
        <strain evidence="1">CIFC_Que2</strain>
    </source>
</reference>
<dbReference type="EMBL" id="VYYT01000040">
    <property type="protein sequence ID" value="KAK2775036.1"/>
    <property type="molecule type" value="Genomic_DNA"/>
</dbReference>
<organism evidence="1 2">
    <name type="scientific">Colletotrichum kahawae</name>
    <name type="common">Coffee berry disease fungus</name>
    <dbReference type="NCBI Taxonomy" id="34407"/>
    <lineage>
        <taxon>Eukaryota</taxon>
        <taxon>Fungi</taxon>
        <taxon>Dikarya</taxon>
        <taxon>Ascomycota</taxon>
        <taxon>Pezizomycotina</taxon>
        <taxon>Sordariomycetes</taxon>
        <taxon>Hypocreomycetidae</taxon>
        <taxon>Glomerellales</taxon>
        <taxon>Glomerellaceae</taxon>
        <taxon>Colletotrichum</taxon>
        <taxon>Colletotrichum gloeosporioides species complex</taxon>
    </lineage>
</organism>
<protein>
    <submittedName>
        <fullName evidence="1">Uncharacterized protein</fullName>
    </submittedName>
</protein>
<dbReference type="Proteomes" id="UP001281614">
    <property type="component" value="Unassembled WGS sequence"/>
</dbReference>
<sequence length="53" mass="5511">MAIVIGMYCLTDTSIPGAGGQVGAIPMGKIWGSRVDTPFHRIIASAGLPPKTR</sequence>
<evidence type="ECO:0000313" key="1">
    <source>
        <dbReference type="EMBL" id="KAK2775036.1"/>
    </source>
</evidence>
<accession>A0AAD9YPX5</accession>